<dbReference type="Proteomes" id="UP000006755">
    <property type="component" value="Unassembled WGS sequence"/>
</dbReference>
<protein>
    <submittedName>
        <fullName evidence="1">Uncharacterized protein</fullName>
    </submittedName>
</protein>
<sequence>MPYLFYNNNTILINGVMHSIMLSYINPTRFKPIVLAGLASRMRVVSYLVLSFKYFIQPFFSFSYPLFKQQIIFSIYHLLERQLAPVDLTCRHSRASS</sequence>
<name>K2JJE8_9GAMM</name>
<evidence type="ECO:0000313" key="2">
    <source>
        <dbReference type="Proteomes" id="UP000006755"/>
    </source>
</evidence>
<organism evidence="1 2">
    <name type="scientific">Gallaecimonas xiamenensis 3-C-1</name>
    <dbReference type="NCBI Taxonomy" id="745411"/>
    <lineage>
        <taxon>Bacteria</taxon>
        <taxon>Pseudomonadati</taxon>
        <taxon>Pseudomonadota</taxon>
        <taxon>Gammaproteobacteria</taxon>
        <taxon>Enterobacterales</taxon>
        <taxon>Gallaecimonadaceae</taxon>
        <taxon>Gallaecimonas</taxon>
    </lineage>
</organism>
<dbReference type="EMBL" id="AMRI01000020">
    <property type="protein sequence ID" value="EKE70639.1"/>
    <property type="molecule type" value="Genomic_DNA"/>
</dbReference>
<gene>
    <name evidence="1" type="ORF">B3C1_13913</name>
</gene>
<accession>K2JJE8</accession>
<evidence type="ECO:0000313" key="1">
    <source>
        <dbReference type="EMBL" id="EKE70639.1"/>
    </source>
</evidence>
<reference evidence="1 2" key="1">
    <citation type="journal article" date="2012" name="J. Bacteriol.">
        <title>Genome Sequence of Gallaecimonas xiamenensis Type Strain 3-C-1.</title>
        <authorList>
            <person name="Lai Q."/>
            <person name="Wang L."/>
            <person name="Wang W."/>
            <person name="Shao Z."/>
        </authorList>
    </citation>
    <scope>NUCLEOTIDE SEQUENCE [LARGE SCALE GENOMIC DNA]</scope>
    <source>
        <strain evidence="1 2">3-C-1</strain>
    </source>
</reference>
<proteinExistence type="predicted"/>
<keyword evidence="2" id="KW-1185">Reference proteome</keyword>
<comment type="caution">
    <text evidence="1">The sequence shown here is derived from an EMBL/GenBank/DDBJ whole genome shotgun (WGS) entry which is preliminary data.</text>
</comment>
<dbReference type="AlphaFoldDB" id="K2JJE8"/>